<evidence type="ECO:0000256" key="8">
    <source>
        <dbReference type="ARBA" id="ARBA00023077"/>
    </source>
</evidence>
<feature type="signal peptide" evidence="13">
    <location>
        <begin position="1"/>
        <end position="32"/>
    </location>
</feature>
<evidence type="ECO:0000256" key="11">
    <source>
        <dbReference type="PROSITE-ProRule" id="PRU01360"/>
    </source>
</evidence>
<protein>
    <submittedName>
        <fullName evidence="16">TonB-dependent receptor</fullName>
    </submittedName>
</protein>
<dbReference type="Proteomes" id="UP001141619">
    <property type="component" value="Unassembled WGS sequence"/>
</dbReference>
<keyword evidence="5 11" id="KW-0812">Transmembrane</keyword>
<evidence type="ECO:0000256" key="10">
    <source>
        <dbReference type="ARBA" id="ARBA00023237"/>
    </source>
</evidence>
<dbReference type="InterPro" id="IPR000531">
    <property type="entry name" value="Beta-barrel_TonB"/>
</dbReference>
<keyword evidence="9 11" id="KW-0472">Membrane</keyword>
<evidence type="ECO:0000256" key="12">
    <source>
        <dbReference type="RuleBase" id="RU003357"/>
    </source>
</evidence>
<reference evidence="16" key="1">
    <citation type="submission" date="2022-08" db="EMBL/GenBank/DDBJ databases">
        <authorList>
            <person name="Vandamme P."/>
            <person name="Hettiarachchi A."/>
            <person name="Peeters C."/>
            <person name="Cnockaert M."/>
            <person name="Carlier A."/>
        </authorList>
    </citation>
    <scope>NUCLEOTIDE SEQUENCE</scope>
    <source>
        <strain evidence="16">LMG 31809</strain>
    </source>
</reference>
<keyword evidence="7" id="KW-0406">Ion transport</keyword>
<evidence type="ECO:0000259" key="15">
    <source>
        <dbReference type="Pfam" id="PF07715"/>
    </source>
</evidence>
<comment type="subcellular location">
    <subcellularLocation>
        <location evidence="1 11">Cell outer membrane</location>
        <topology evidence="1 11">Multi-pass membrane protein</topology>
    </subcellularLocation>
</comment>
<proteinExistence type="inferred from homology"/>
<sequence>MKKFALGGVKARGLLLRTTALLLGGCVASAAAAEDAAAPAGFAGLEEIVVTAQKRAGNIQDTPVAITALTGDALERLGMGSLSDISKQAPGLTFTTIGLRSPFLFMRGIGTGSFDIGSDPSIAVFIDDLYLPRFTALQVSLEDIERVEVLKGPQGALFGRNTEGGAISIITSRPTDHLTAKATLEAGNKKYLAFRGSISGPLVADKLLARVSVSGQRRDGWVENTVSGVDALGLKGYSGRGQLEYRGEDINLLLTASYGRDKPTAATFSNVTKNVFLMSPASPLFGHVPSSFDPEKQAYDTDGFQRRTEYLLSGKIDWDIGFATLTSITGYLKHEFQELHDLDGTEAFVLNRYADEGSKTFSQELRLTSDKTGAFDWIIGGFYYKDKAHRLDQWQLGRDSGISRTFAGQQTVIINDNLAVETESYAIFGQLGYDITDQLRLQLGARYTSDKKDADRATSRNISTPLLFNPYTLATGKKWHAFDPQASLQYKPNDDVMVYVSYSEGFKSGGFQPAVAGNASIAGAIFDPEGVQSYEAGVKSMFFDNRLRLNIAAFHVKYKNLQFLSANGEVSPGVPLIVVTNAASSQTDGVEIEMQAAITENFQLSGGYSYLDAKFKKYIDGSGVNHSGNQMIRTPKHQVFGSANYSIPLAVGRINVMGDINYRSRLFFNPENTVSVSQKGYTLWGGRIEYALDEQNWKVALWGKNLGNNKHCGNILVAANSTVGLCSVEEFRSYGLTFSYALN</sequence>
<keyword evidence="16" id="KW-0675">Receptor</keyword>
<dbReference type="PANTHER" id="PTHR32552">
    <property type="entry name" value="FERRICHROME IRON RECEPTOR-RELATED"/>
    <property type="match status" value="1"/>
</dbReference>
<dbReference type="CDD" id="cd01347">
    <property type="entry name" value="ligand_gated_channel"/>
    <property type="match status" value="1"/>
</dbReference>
<evidence type="ECO:0000256" key="9">
    <source>
        <dbReference type="ARBA" id="ARBA00023136"/>
    </source>
</evidence>
<evidence type="ECO:0000256" key="5">
    <source>
        <dbReference type="ARBA" id="ARBA00022692"/>
    </source>
</evidence>
<keyword evidence="4" id="KW-0410">Iron transport</keyword>
<keyword evidence="2 11" id="KW-0813">Transport</keyword>
<keyword evidence="17" id="KW-1185">Reference proteome</keyword>
<dbReference type="Gene3D" id="2.40.170.20">
    <property type="entry name" value="TonB-dependent receptor, beta-barrel domain"/>
    <property type="match status" value="1"/>
</dbReference>
<gene>
    <name evidence="16" type="ORF">NYP16_08800</name>
</gene>
<evidence type="ECO:0000259" key="14">
    <source>
        <dbReference type="Pfam" id="PF00593"/>
    </source>
</evidence>
<reference evidence="16" key="2">
    <citation type="journal article" date="2023" name="Syst. Appl. Microbiol.">
        <title>Govania unica gen. nov., sp. nov., a rare biosphere bacterium that represents a novel family in the class Alphaproteobacteria.</title>
        <authorList>
            <person name="Vandamme P."/>
            <person name="Peeters C."/>
            <person name="Hettiarachchi A."/>
            <person name="Cnockaert M."/>
            <person name="Carlier A."/>
        </authorList>
    </citation>
    <scope>NUCLEOTIDE SEQUENCE</scope>
    <source>
        <strain evidence="16">LMG 31809</strain>
    </source>
</reference>
<organism evidence="16 17">
    <name type="scientific">Govanella unica</name>
    <dbReference type="NCBI Taxonomy" id="2975056"/>
    <lineage>
        <taxon>Bacteria</taxon>
        <taxon>Pseudomonadati</taxon>
        <taxon>Pseudomonadota</taxon>
        <taxon>Alphaproteobacteria</taxon>
        <taxon>Emcibacterales</taxon>
        <taxon>Govanellaceae</taxon>
        <taxon>Govanella</taxon>
    </lineage>
</organism>
<dbReference type="InterPro" id="IPR012910">
    <property type="entry name" value="Plug_dom"/>
</dbReference>
<feature type="domain" description="TonB-dependent receptor plug" evidence="15">
    <location>
        <begin position="59"/>
        <end position="166"/>
    </location>
</feature>
<dbReference type="SUPFAM" id="SSF56935">
    <property type="entry name" value="Porins"/>
    <property type="match status" value="1"/>
</dbReference>
<name>A0A9X3TXY6_9PROT</name>
<dbReference type="Pfam" id="PF07715">
    <property type="entry name" value="Plug"/>
    <property type="match status" value="1"/>
</dbReference>
<evidence type="ECO:0000256" key="4">
    <source>
        <dbReference type="ARBA" id="ARBA00022496"/>
    </source>
</evidence>
<dbReference type="InterPro" id="IPR039426">
    <property type="entry name" value="TonB-dep_rcpt-like"/>
</dbReference>
<evidence type="ECO:0000256" key="6">
    <source>
        <dbReference type="ARBA" id="ARBA00023004"/>
    </source>
</evidence>
<dbReference type="GO" id="GO:0006826">
    <property type="term" value="P:iron ion transport"/>
    <property type="evidence" value="ECO:0007669"/>
    <property type="project" value="UniProtKB-KW"/>
</dbReference>
<dbReference type="PANTHER" id="PTHR32552:SF81">
    <property type="entry name" value="TONB-DEPENDENT OUTER MEMBRANE RECEPTOR"/>
    <property type="match status" value="1"/>
</dbReference>
<keyword evidence="10 11" id="KW-0998">Cell outer membrane</keyword>
<comment type="caution">
    <text evidence="16">The sequence shown here is derived from an EMBL/GenBank/DDBJ whole genome shotgun (WGS) entry which is preliminary data.</text>
</comment>
<evidence type="ECO:0000313" key="16">
    <source>
        <dbReference type="EMBL" id="MDA5194046.1"/>
    </source>
</evidence>
<evidence type="ECO:0000256" key="7">
    <source>
        <dbReference type="ARBA" id="ARBA00023065"/>
    </source>
</evidence>
<keyword evidence="3 11" id="KW-1134">Transmembrane beta strand</keyword>
<evidence type="ECO:0000256" key="2">
    <source>
        <dbReference type="ARBA" id="ARBA00022448"/>
    </source>
</evidence>
<dbReference type="RefSeq" id="WP_274943752.1">
    <property type="nucleotide sequence ID" value="NZ_JANWOI010000003.1"/>
</dbReference>
<dbReference type="Pfam" id="PF00593">
    <property type="entry name" value="TonB_dep_Rec_b-barrel"/>
    <property type="match status" value="1"/>
</dbReference>
<keyword evidence="8 12" id="KW-0798">TonB box</keyword>
<evidence type="ECO:0000256" key="13">
    <source>
        <dbReference type="SAM" id="SignalP"/>
    </source>
</evidence>
<evidence type="ECO:0000313" key="17">
    <source>
        <dbReference type="Proteomes" id="UP001141619"/>
    </source>
</evidence>
<dbReference type="InterPro" id="IPR036942">
    <property type="entry name" value="Beta-barrel_TonB_sf"/>
</dbReference>
<feature type="domain" description="TonB-dependent receptor-like beta-barrel" evidence="14">
    <location>
        <begin position="257"/>
        <end position="706"/>
    </location>
</feature>
<dbReference type="PROSITE" id="PS52016">
    <property type="entry name" value="TONB_DEPENDENT_REC_3"/>
    <property type="match status" value="1"/>
</dbReference>
<feature type="chain" id="PRO_5040806175" evidence="13">
    <location>
        <begin position="33"/>
        <end position="743"/>
    </location>
</feature>
<keyword evidence="6" id="KW-0408">Iron</keyword>
<comment type="similarity">
    <text evidence="11 12">Belongs to the TonB-dependent receptor family.</text>
</comment>
<accession>A0A9X3TXY6</accession>
<evidence type="ECO:0000256" key="3">
    <source>
        <dbReference type="ARBA" id="ARBA00022452"/>
    </source>
</evidence>
<keyword evidence="13" id="KW-0732">Signal</keyword>
<dbReference type="AlphaFoldDB" id="A0A9X3TXY6"/>
<dbReference type="EMBL" id="JANWOI010000003">
    <property type="protein sequence ID" value="MDA5194046.1"/>
    <property type="molecule type" value="Genomic_DNA"/>
</dbReference>
<evidence type="ECO:0000256" key="1">
    <source>
        <dbReference type="ARBA" id="ARBA00004571"/>
    </source>
</evidence>
<dbReference type="GO" id="GO:0009279">
    <property type="term" value="C:cell outer membrane"/>
    <property type="evidence" value="ECO:0007669"/>
    <property type="project" value="UniProtKB-SubCell"/>
</dbReference>